<reference evidence="4" key="1">
    <citation type="submission" date="2016-05" db="EMBL/GenBank/DDBJ databases">
        <authorList>
            <person name="Baek K."/>
            <person name="Yang S.-J."/>
        </authorList>
    </citation>
    <scope>NUCLEOTIDE SEQUENCE [LARGE SCALE GENOMIC DNA]</scope>
    <source>
        <strain evidence="4">ST58-10</strain>
    </source>
</reference>
<dbReference type="SUPFAM" id="SSF82171">
    <property type="entry name" value="DPP6 N-terminal domain-like"/>
    <property type="match status" value="1"/>
</dbReference>
<dbReference type="GO" id="GO:0006508">
    <property type="term" value="P:proteolysis"/>
    <property type="evidence" value="ECO:0007669"/>
    <property type="project" value="InterPro"/>
</dbReference>
<dbReference type="PANTHER" id="PTHR43056:SF5">
    <property type="entry name" value="PEPTIDASE S9 PROLYL OLIGOPEPTIDASE CATALYTIC DOMAIN-CONTAINING PROTEIN"/>
    <property type="match status" value="1"/>
</dbReference>
<dbReference type="InterPro" id="IPR001375">
    <property type="entry name" value="Peptidase_S9_cat"/>
</dbReference>
<dbReference type="EMBL" id="CP015839">
    <property type="protein sequence ID" value="ANG65250.1"/>
    <property type="molecule type" value="Genomic_DNA"/>
</dbReference>
<proteinExistence type="predicted"/>
<evidence type="ECO:0000259" key="2">
    <source>
        <dbReference type="Pfam" id="PF00326"/>
    </source>
</evidence>
<keyword evidence="4" id="KW-1185">Reference proteome</keyword>
<feature type="compositionally biased region" description="Basic and acidic residues" evidence="1">
    <location>
        <begin position="142"/>
        <end position="152"/>
    </location>
</feature>
<dbReference type="InterPro" id="IPR029058">
    <property type="entry name" value="AB_hydrolase_fold"/>
</dbReference>
<dbReference type="Proteomes" id="UP000078070">
    <property type="component" value="Chromosome"/>
</dbReference>
<dbReference type="SUPFAM" id="SSF53474">
    <property type="entry name" value="alpha/beta-Hydrolases"/>
    <property type="match status" value="1"/>
</dbReference>
<dbReference type="GO" id="GO:0008236">
    <property type="term" value="F:serine-type peptidase activity"/>
    <property type="evidence" value="ECO:0007669"/>
    <property type="project" value="InterPro"/>
</dbReference>
<sequence>MSAREACAAQYDYAGLVACRYGLIWVEYQPEDGCNRLVRLYRGQRQRLTPPGFSVRSRVHEYGGGAFCVAGDRILFVNDSDQQIWLQPLGDIDSTPIPAHCLRLTHSLDTRYGDLLYDGLRRRVIAVAEQHPDPTKSTGPEAHCREATADTKNTPKVENTLVAVSLQSARQHLLAAGNDFYSSPCLSPDGCELAWLAWDHPHQPWTRSRLFRARLGAEGQPLQPQALSVGGGPQSLFQPGFDASGALHVVSDCSGWWNLYRQDRAGHWHNIHPMAAEFGAAQWQLGLRTWARADNGDYYSALVDQGRGRLVQIRPGEPVKDLAPDYGLIRSVAVCQGRIYCIGQAGGSAVAVLELDHVGAVPRVLAGGAAADHPVSAPQPFSCAVAQDEQVHGFFYAAYPVTPAIQASPVTKPPLLILTHGGPTATSYPVYRAAVQYWCSHGFAVLDLNYRGSAGYGRAYRHRLCGSWGHTDVEDVAAAIAALSARGCIDPQRVFIRGNSAGGYTTLSALAGIDGLRAGASLYGVSDPLSLGKVTHKFESCYLDWLIGDPRKVPELYRARSPLANADRINAPVIFFQGLQDKVVLPDQTLRMSAALRARGIDTEVQLFEDEGHGFRQLDNQIQVLEQELAFYRRYL</sequence>
<evidence type="ECO:0000256" key="1">
    <source>
        <dbReference type="SAM" id="MobiDB-lite"/>
    </source>
</evidence>
<dbReference type="PANTHER" id="PTHR43056">
    <property type="entry name" value="PEPTIDASE S9 PROLYL OLIGOPEPTIDASE"/>
    <property type="match status" value="1"/>
</dbReference>
<accession>A0A1A9F5J3</accession>
<dbReference type="Pfam" id="PF00326">
    <property type="entry name" value="Peptidase_S9"/>
    <property type="match status" value="1"/>
</dbReference>
<evidence type="ECO:0000313" key="4">
    <source>
        <dbReference type="Proteomes" id="UP000078070"/>
    </source>
</evidence>
<feature type="domain" description="Peptidase S9 prolyl oligopeptidase catalytic" evidence="2">
    <location>
        <begin position="432"/>
        <end position="636"/>
    </location>
</feature>
<evidence type="ECO:0000313" key="3">
    <source>
        <dbReference type="EMBL" id="ANG65250.1"/>
    </source>
</evidence>
<gene>
    <name evidence="3" type="ORF">A8C75_12650</name>
</gene>
<dbReference type="Gene3D" id="3.40.50.1820">
    <property type="entry name" value="alpha/beta hydrolase"/>
    <property type="match status" value="1"/>
</dbReference>
<dbReference type="STRING" id="1821621.A8C75_12650"/>
<reference evidence="3 4" key="2">
    <citation type="journal article" date="2018" name="Int. J. Syst. Evol. Microbiol.">
        <title>Marinobacterium aestuarii sp. nov., a benzene-degrading marine bacterium isolated from estuary sediment.</title>
        <authorList>
            <person name="Bae S.S."/>
            <person name="Jung J."/>
            <person name="Chung D."/>
            <person name="Baek K."/>
        </authorList>
    </citation>
    <scope>NUCLEOTIDE SEQUENCE [LARGE SCALE GENOMIC DNA]</scope>
    <source>
        <strain evidence="3 4">ST58-10</strain>
    </source>
</reference>
<name>A0A1A9F5J3_9GAMM</name>
<protein>
    <recommendedName>
        <fullName evidence="2">Peptidase S9 prolyl oligopeptidase catalytic domain-containing protein</fullName>
    </recommendedName>
</protein>
<feature type="region of interest" description="Disordered" evidence="1">
    <location>
        <begin position="130"/>
        <end position="152"/>
    </location>
</feature>
<dbReference type="InterPro" id="IPR050585">
    <property type="entry name" value="Xaa-Pro_dipeptidyl-ppase/CocE"/>
</dbReference>
<dbReference type="KEGG" id="mars:A8C75_12650"/>
<organism evidence="3 4">
    <name type="scientific">Marinobacterium aestuarii</name>
    <dbReference type="NCBI Taxonomy" id="1821621"/>
    <lineage>
        <taxon>Bacteria</taxon>
        <taxon>Pseudomonadati</taxon>
        <taxon>Pseudomonadota</taxon>
        <taxon>Gammaproteobacteria</taxon>
        <taxon>Oceanospirillales</taxon>
        <taxon>Oceanospirillaceae</taxon>
        <taxon>Marinobacterium</taxon>
    </lineage>
</organism>
<dbReference type="AlphaFoldDB" id="A0A1A9F5J3"/>